<feature type="region of interest" description="Disordered" evidence="1">
    <location>
        <begin position="52"/>
        <end position="173"/>
    </location>
</feature>
<evidence type="ECO:0000313" key="4">
    <source>
        <dbReference type="EMBL" id="TBU28082.1"/>
    </source>
</evidence>
<dbReference type="EMBL" id="ML143425">
    <property type="protein sequence ID" value="TBU28082.1"/>
    <property type="molecule type" value="Genomic_DNA"/>
</dbReference>
<dbReference type="InterPro" id="IPR058525">
    <property type="entry name" value="DUF8212"/>
</dbReference>
<organism evidence="4">
    <name type="scientific">Dichomitus squalens</name>
    <dbReference type="NCBI Taxonomy" id="114155"/>
    <lineage>
        <taxon>Eukaryota</taxon>
        <taxon>Fungi</taxon>
        <taxon>Dikarya</taxon>
        <taxon>Basidiomycota</taxon>
        <taxon>Agaricomycotina</taxon>
        <taxon>Agaricomycetes</taxon>
        <taxon>Polyporales</taxon>
        <taxon>Polyporaceae</taxon>
        <taxon>Dichomitus</taxon>
    </lineage>
</organism>
<accession>A0A4Q9MNW0</accession>
<feature type="domain" description="Heterokaryon incompatibility" evidence="2">
    <location>
        <begin position="199"/>
        <end position="259"/>
    </location>
</feature>
<dbReference type="AlphaFoldDB" id="A0A4Q9MNW0"/>
<sequence length="851" mass="95951">MRLLDTRTGLFVFVHDPRKIRYAIVSHTWDPIGEQTYQDVLEVHKHYKDIFANDPSRSSDDDGTEAQPDPVYNSMTTSEMSGNEPELTAQAALDDSKSEEVGCQFNHGTDSTASGDRLENTTFEESAKDPDLADDNPSMDDVPFSTSTPTSSTEPMPDPDTSQADSDSHNFKFGVPPIIPDMDALLNNGRTVLRDPRLSVKVRRSCLTARLDGFTLLWLDSCCIDKASSAELSEAINSMYEWYELSTICYSYLADVPDDDIPEAPESYFRKSRLHTRGWTLQELIAPRYNVFLSGPNWRVLGTKLTLAHVLEEITGIDVEVLTHQKPVDAVGIAKRMWWASKRETTRIEDEAYSLMGIFGVNMPTVYGEGRNAFIRLQEEILKHTPYDQSLFAWGPCWRFGEGLEPDPVPVRGGWAVRRVLGNRDWFVDMYGLLAGSPKDFACSANVEGVVHSWFMKQLGLQSSTAGRPEYHLSFDIRTRLPIISAEAIKPFLPPDSVRNLDFDMLAILECADTSSAHFIALPLRREQGKEPEDDPLMVGATAEGGRSQDTFYRMFALSIDVLQHCSRHIAVEDVRILGRPRNVRIDGLGIFDSVSGPLRSHFAFFQITPEYWCIPLLARHGFALARAHQKYIPALEFYLTRAGDEFLERIIVRIHVTPTDLSSNHFREVERFSVVYKIAHAKGGPLAPVYIGDLHLGDLPILEDLPCIEVSNRFQQLSTNPKWAAFELHGPTQDTVRTLRISFRWGELGIPSELMRARVAVELSEPYVPKKKSEGPTIDSDYTPIKPHKDRLVREQQARQDGLLIGMWKHWVTDHCVHGPEDVFSRSAVLIDLVGAEDEAGTGRMPWDLW</sequence>
<dbReference type="Proteomes" id="UP000292957">
    <property type="component" value="Unassembled WGS sequence"/>
</dbReference>
<reference evidence="4" key="1">
    <citation type="submission" date="2019-01" db="EMBL/GenBank/DDBJ databases">
        <title>Draft genome sequences of three monokaryotic isolates of the white-rot basidiomycete fungus Dichomitus squalens.</title>
        <authorList>
            <consortium name="DOE Joint Genome Institute"/>
            <person name="Lopez S.C."/>
            <person name="Andreopoulos B."/>
            <person name="Pangilinan J."/>
            <person name="Lipzen A."/>
            <person name="Riley R."/>
            <person name="Ahrendt S."/>
            <person name="Ng V."/>
            <person name="Barry K."/>
            <person name="Daum C."/>
            <person name="Grigoriev I.V."/>
            <person name="Hilden K.S."/>
            <person name="Makela M.R."/>
            <person name="de Vries R.P."/>
        </authorList>
    </citation>
    <scope>NUCLEOTIDE SEQUENCE [LARGE SCALE GENOMIC DNA]</scope>
    <source>
        <strain evidence="4">OM18370.1</strain>
    </source>
</reference>
<evidence type="ECO:0000259" key="3">
    <source>
        <dbReference type="Pfam" id="PF26640"/>
    </source>
</evidence>
<protein>
    <recommendedName>
        <fullName evidence="5">Heterokaryon incompatibility domain-containing protein</fullName>
    </recommendedName>
</protein>
<evidence type="ECO:0000256" key="1">
    <source>
        <dbReference type="SAM" id="MobiDB-lite"/>
    </source>
</evidence>
<feature type="domain" description="DUF8212" evidence="3">
    <location>
        <begin position="372"/>
        <end position="575"/>
    </location>
</feature>
<feature type="compositionally biased region" description="Low complexity" evidence="1">
    <location>
        <begin position="140"/>
        <end position="162"/>
    </location>
</feature>
<feature type="compositionally biased region" description="Polar residues" evidence="1">
    <location>
        <begin position="106"/>
        <end position="124"/>
    </location>
</feature>
<dbReference type="InterPro" id="IPR010730">
    <property type="entry name" value="HET"/>
</dbReference>
<dbReference type="PANTHER" id="PTHR10622">
    <property type="entry name" value="HET DOMAIN-CONTAINING PROTEIN"/>
    <property type="match status" value="1"/>
</dbReference>
<proteinExistence type="predicted"/>
<evidence type="ECO:0000259" key="2">
    <source>
        <dbReference type="Pfam" id="PF06985"/>
    </source>
</evidence>
<gene>
    <name evidence="4" type="ORF">BD311DRAFT_723123</name>
</gene>
<dbReference type="Pfam" id="PF26640">
    <property type="entry name" value="DUF8212"/>
    <property type="match status" value="1"/>
</dbReference>
<dbReference type="PANTHER" id="PTHR10622:SF10">
    <property type="entry name" value="HET DOMAIN-CONTAINING PROTEIN"/>
    <property type="match status" value="1"/>
</dbReference>
<evidence type="ECO:0008006" key="5">
    <source>
        <dbReference type="Google" id="ProtNLM"/>
    </source>
</evidence>
<dbReference type="Pfam" id="PF06985">
    <property type="entry name" value="HET"/>
    <property type="match status" value="1"/>
</dbReference>
<name>A0A4Q9MNW0_9APHY</name>
<dbReference type="OrthoDB" id="3477286at2759"/>